<feature type="domain" description="Peptidase C39-like" evidence="2">
    <location>
        <begin position="81"/>
        <end position="221"/>
    </location>
</feature>
<dbReference type="Gene3D" id="3.90.70.10">
    <property type="entry name" value="Cysteine proteinases"/>
    <property type="match status" value="1"/>
</dbReference>
<gene>
    <name evidence="3" type="ORF">ACFODX_14245</name>
</gene>
<dbReference type="Proteomes" id="UP001595555">
    <property type="component" value="Unassembled WGS sequence"/>
</dbReference>
<dbReference type="EMBL" id="JBHRTF010000006">
    <property type="protein sequence ID" value="MFC3116728.1"/>
    <property type="molecule type" value="Genomic_DNA"/>
</dbReference>
<protein>
    <submittedName>
        <fullName evidence="3">C39 family peptidase</fullName>
    </submittedName>
</protein>
<dbReference type="RefSeq" id="WP_378120317.1">
    <property type="nucleotide sequence ID" value="NZ_JBHRTF010000006.1"/>
</dbReference>
<organism evidence="3 4">
    <name type="scientific">Cellvibrio fontiphilus</name>
    <dbReference type="NCBI Taxonomy" id="1815559"/>
    <lineage>
        <taxon>Bacteria</taxon>
        <taxon>Pseudomonadati</taxon>
        <taxon>Pseudomonadota</taxon>
        <taxon>Gammaproteobacteria</taxon>
        <taxon>Cellvibrionales</taxon>
        <taxon>Cellvibrionaceae</taxon>
        <taxon>Cellvibrio</taxon>
    </lineage>
</organism>
<proteinExistence type="predicted"/>
<reference evidence="4" key="1">
    <citation type="journal article" date="2019" name="Int. J. Syst. Evol. Microbiol.">
        <title>The Global Catalogue of Microorganisms (GCM) 10K type strain sequencing project: providing services to taxonomists for standard genome sequencing and annotation.</title>
        <authorList>
            <consortium name="The Broad Institute Genomics Platform"/>
            <consortium name="The Broad Institute Genome Sequencing Center for Infectious Disease"/>
            <person name="Wu L."/>
            <person name="Ma J."/>
        </authorList>
    </citation>
    <scope>NUCLEOTIDE SEQUENCE [LARGE SCALE GENOMIC DNA]</scope>
    <source>
        <strain evidence="4">KCTC 52237</strain>
    </source>
</reference>
<feature type="chain" id="PRO_5047106131" evidence="1">
    <location>
        <begin position="23"/>
        <end position="282"/>
    </location>
</feature>
<sequence length="282" mass="31351">MNKKIIISALTFSCAFSAAVNAEIIHCKNAAGKLVYTDNPRNCADKHQLPQTVKITQTESFYNEIPDLLQTLNKAGFAGDGQQFCAPVAVSNSLVWLEDNKDEQYQIELVHKLSSAAYMNTNTNNGTSVYEVAQGVHKYATERWGSYKTLQYSGWRPVAKQFRSGQQPTVDWMTSALHRKGAVWLNVGWYNRNGTDYQRAGGHWVTLVGYEQGKLIIHDPAPRAGQSFSNQYITLEPISGGKLIHKQRITPAQGYFVIADGMYTSSKGSLAVLDGAVKFELY</sequence>
<evidence type="ECO:0000256" key="1">
    <source>
        <dbReference type="SAM" id="SignalP"/>
    </source>
</evidence>
<feature type="signal peptide" evidence="1">
    <location>
        <begin position="1"/>
        <end position="22"/>
    </location>
</feature>
<evidence type="ECO:0000313" key="3">
    <source>
        <dbReference type="EMBL" id="MFC3116728.1"/>
    </source>
</evidence>
<keyword evidence="1" id="KW-0732">Signal</keyword>
<dbReference type="InterPro" id="IPR039564">
    <property type="entry name" value="Peptidase_C39-like"/>
</dbReference>
<dbReference type="Pfam" id="PF13529">
    <property type="entry name" value="Peptidase_C39_2"/>
    <property type="match status" value="1"/>
</dbReference>
<keyword evidence="4" id="KW-1185">Reference proteome</keyword>
<evidence type="ECO:0000313" key="4">
    <source>
        <dbReference type="Proteomes" id="UP001595555"/>
    </source>
</evidence>
<evidence type="ECO:0000259" key="2">
    <source>
        <dbReference type="Pfam" id="PF13529"/>
    </source>
</evidence>
<name>A0ABV7FIY9_9GAMM</name>
<accession>A0ABV7FIY9</accession>
<comment type="caution">
    <text evidence="3">The sequence shown here is derived from an EMBL/GenBank/DDBJ whole genome shotgun (WGS) entry which is preliminary data.</text>
</comment>